<name>A0A4Y7IZX6_PAPSO</name>
<dbReference type="PANTHER" id="PTHR10857">
    <property type="entry name" value="COPINE"/>
    <property type="match status" value="1"/>
</dbReference>
<dbReference type="EMBL" id="CM010717">
    <property type="protein sequence ID" value="RZC53350.1"/>
    <property type="molecule type" value="Genomic_DNA"/>
</dbReference>
<dbReference type="GO" id="GO:0005544">
    <property type="term" value="F:calcium-dependent phospholipid binding"/>
    <property type="evidence" value="ECO:0007669"/>
    <property type="project" value="InterPro"/>
</dbReference>
<evidence type="ECO:0000313" key="2">
    <source>
        <dbReference type="EMBL" id="RZC53350.1"/>
    </source>
</evidence>
<sequence>MVSCLPIQVPYTMFLLTITLLGKVIEKATQIAAKSLDSPTKYFVVLIVTDSVVTDLQETIDSLVRASDSPLSILIFGVGGADFKAMEILDAGNGKHLQ</sequence>
<dbReference type="Gramene" id="RZC53350">
    <property type="protein sequence ID" value="RZC53350"/>
    <property type="gene ID" value="C5167_012206"/>
</dbReference>
<dbReference type="OMA" id="CLPIQVP"/>
<proteinExistence type="predicted"/>
<dbReference type="GO" id="GO:0071277">
    <property type="term" value="P:cellular response to calcium ion"/>
    <property type="evidence" value="ECO:0007669"/>
    <property type="project" value="TreeGrafter"/>
</dbReference>
<accession>A0A4Y7IZX6</accession>
<dbReference type="PANTHER" id="PTHR10857:SF120">
    <property type="entry name" value="PROTEIN BONZAI 3"/>
    <property type="match status" value="1"/>
</dbReference>
<dbReference type="InterPro" id="IPR036465">
    <property type="entry name" value="vWFA_dom_sf"/>
</dbReference>
<dbReference type="SUPFAM" id="SSF53300">
    <property type="entry name" value="vWA-like"/>
    <property type="match status" value="1"/>
</dbReference>
<evidence type="ECO:0000259" key="1">
    <source>
        <dbReference type="Pfam" id="PF07002"/>
    </source>
</evidence>
<organism evidence="2 3">
    <name type="scientific">Papaver somniferum</name>
    <name type="common">Opium poppy</name>
    <dbReference type="NCBI Taxonomy" id="3469"/>
    <lineage>
        <taxon>Eukaryota</taxon>
        <taxon>Viridiplantae</taxon>
        <taxon>Streptophyta</taxon>
        <taxon>Embryophyta</taxon>
        <taxon>Tracheophyta</taxon>
        <taxon>Spermatophyta</taxon>
        <taxon>Magnoliopsida</taxon>
        <taxon>Ranunculales</taxon>
        <taxon>Papaveraceae</taxon>
        <taxon>Papaveroideae</taxon>
        <taxon>Papaver</taxon>
    </lineage>
</organism>
<dbReference type="AlphaFoldDB" id="A0A4Y7IZX6"/>
<protein>
    <recommendedName>
        <fullName evidence="1">Copine C-terminal domain-containing protein</fullName>
    </recommendedName>
</protein>
<dbReference type="Pfam" id="PF07002">
    <property type="entry name" value="Copine"/>
    <property type="match status" value="1"/>
</dbReference>
<dbReference type="InterPro" id="IPR045052">
    <property type="entry name" value="Copine"/>
</dbReference>
<gene>
    <name evidence="2" type="ORF">C5167_012206</name>
</gene>
<dbReference type="GO" id="GO:0005886">
    <property type="term" value="C:plasma membrane"/>
    <property type="evidence" value="ECO:0007669"/>
    <property type="project" value="TreeGrafter"/>
</dbReference>
<keyword evidence="3" id="KW-1185">Reference proteome</keyword>
<feature type="domain" description="Copine C-terminal" evidence="1">
    <location>
        <begin position="16"/>
        <end position="93"/>
    </location>
</feature>
<evidence type="ECO:0000313" key="3">
    <source>
        <dbReference type="Proteomes" id="UP000316621"/>
    </source>
</evidence>
<dbReference type="Proteomes" id="UP000316621">
    <property type="component" value="Chromosome 3"/>
</dbReference>
<reference evidence="2 3" key="1">
    <citation type="journal article" date="2018" name="Science">
        <title>The opium poppy genome and morphinan production.</title>
        <authorList>
            <person name="Guo L."/>
            <person name="Winzer T."/>
            <person name="Yang X."/>
            <person name="Li Y."/>
            <person name="Ning Z."/>
            <person name="He Z."/>
            <person name="Teodor R."/>
            <person name="Lu Y."/>
            <person name="Bowser T.A."/>
            <person name="Graham I.A."/>
            <person name="Ye K."/>
        </authorList>
    </citation>
    <scope>NUCLEOTIDE SEQUENCE [LARGE SCALE GENOMIC DNA]</scope>
    <source>
        <strain evidence="3">cv. HN1</strain>
        <tissue evidence="2">Leaves</tissue>
    </source>
</reference>
<dbReference type="InterPro" id="IPR010734">
    <property type="entry name" value="Copine_C"/>
</dbReference>